<proteinExistence type="predicted"/>
<comment type="caution">
    <text evidence="1">The sequence shown here is derived from an EMBL/GenBank/DDBJ whole genome shotgun (WGS) entry which is preliminary data.</text>
</comment>
<name>A0ABN2K2Q7_9MICO</name>
<dbReference type="EMBL" id="BAAAPN010000014">
    <property type="protein sequence ID" value="GAA1747188.1"/>
    <property type="molecule type" value="Genomic_DNA"/>
</dbReference>
<evidence type="ECO:0000313" key="2">
    <source>
        <dbReference type="Proteomes" id="UP001501475"/>
    </source>
</evidence>
<protein>
    <submittedName>
        <fullName evidence="1">Uncharacterized protein</fullName>
    </submittedName>
</protein>
<gene>
    <name evidence="1" type="ORF">GCM10009810_04760</name>
</gene>
<dbReference type="Proteomes" id="UP001501475">
    <property type="component" value="Unassembled WGS sequence"/>
</dbReference>
<keyword evidence="2" id="KW-1185">Reference proteome</keyword>
<reference evidence="1 2" key="1">
    <citation type="journal article" date="2019" name="Int. J. Syst. Evol. Microbiol.">
        <title>The Global Catalogue of Microorganisms (GCM) 10K type strain sequencing project: providing services to taxonomists for standard genome sequencing and annotation.</title>
        <authorList>
            <consortium name="The Broad Institute Genomics Platform"/>
            <consortium name="The Broad Institute Genome Sequencing Center for Infectious Disease"/>
            <person name="Wu L."/>
            <person name="Ma J."/>
        </authorList>
    </citation>
    <scope>NUCLEOTIDE SEQUENCE [LARGE SCALE GENOMIC DNA]</scope>
    <source>
        <strain evidence="1 2">JCM 15591</strain>
    </source>
</reference>
<accession>A0ABN2K2Q7</accession>
<organism evidence="1 2">
    <name type="scientific">Nostocoides vanveenii</name>
    <dbReference type="NCBI Taxonomy" id="330835"/>
    <lineage>
        <taxon>Bacteria</taxon>
        <taxon>Bacillati</taxon>
        <taxon>Actinomycetota</taxon>
        <taxon>Actinomycetes</taxon>
        <taxon>Micrococcales</taxon>
        <taxon>Intrasporangiaceae</taxon>
        <taxon>Nostocoides</taxon>
    </lineage>
</organism>
<sequence>MVAAGLDAFHGSGTDQHGVNDPLIGWLREITEATGAQRAAIPNVHDRLSSYAPSASESAKA</sequence>
<evidence type="ECO:0000313" key="1">
    <source>
        <dbReference type="EMBL" id="GAA1747188.1"/>
    </source>
</evidence>
<dbReference type="RefSeq" id="WP_344061577.1">
    <property type="nucleotide sequence ID" value="NZ_BAAAPN010000014.1"/>
</dbReference>